<dbReference type="KEGG" id="mmob:F6R98_15080"/>
<dbReference type="RefSeq" id="WP_153249762.1">
    <property type="nucleotide sequence ID" value="NZ_CP044205.1"/>
</dbReference>
<dbReference type="SUPFAM" id="SSF52172">
    <property type="entry name" value="CheY-like"/>
    <property type="match status" value="1"/>
</dbReference>
<evidence type="ECO:0000313" key="7">
    <source>
        <dbReference type="EMBL" id="QFY43785.1"/>
    </source>
</evidence>
<dbReference type="SMART" id="SM00267">
    <property type="entry name" value="GGDEF"/>
    <property type="match status" value="1"/>
</dbReference>
<dbReference type="CDD" id="cd01949">
    <property type="entry name" value="GGDEF"/>
    <property type="match status" value="1"/>
</dbReference>
<dbReference type="Pfam" id="PF00990">
    <property type="entry name" value="GGDEF"/>
    <property type="match status" value="1"/>
</dbReference>
<dbReference type="FunFam" id="3.30.70.270:FF:000001">
    <property type="entry name" value="Diguanylate cyclase domain protein"/>
    <property type="match status" value="1"/>
</dbReference>
<dbReference type="Gene3D" id="3.40.50.2300">
    <property type="match status" value="1"/>
</dbReference>
<keyword evidence="4" id="KW-0597">Phosphoprotein</keyword>
<name>A0A5Q0BIT3_9GAMM</name>
<evidence type="ECO:0000259" key="6">
    <source>
        <dbReference type="PROSITE" id="PS50887"/>
    </source>
</evidence>
<reference evidence="7 8" key="1">
    <citation type="submission" date="2019-09" db="EMBL/GenBank/DDBJ databases">
        <title>Ecophysiology of the spiral-shaped methanotroph Methylospira mobilis as revealed by the complete genome sequence.</title>
        <authorList>
            <person name="Oshkin I.Y."/>
            <person name="Dedysh S.N."/>
            <person name="Miroshnikov K."/>
            <person name="Danilova O.V."/>
            <person name="Hakobyan A."/>
            <person name="Liesack W."/>
        </authorList>
    </citation>
    <scope>NUCLEOTIDE SEQUENCE [LARGE SCALE GENOMIC DNA]</scope>
    <source>
        <strain evidence="7 8">Shm1</strain>
    </source>
</reference>
<dbReference type="AlphaFoldDB" id="A0A5Q0BIT3"/>
<dbReference type="GO" id="GO:1902201">
    <property type="term" value="P:negative regulation of bacterial-type flagellum-dependent cell motility"/>
    <property type="evidence" value="ECO:0007669"/>
    <property type="project" value="TreeGrafter"/>
</dbReference>
<evidence type="ECO:0000313" key="8">
    <source>
        <dbReference type="Proteomes" id="UP000325755"/>
    </source>
</evidence>
<dbReference type="GO" id="GO:0043709">
    <property type="term" value="P:cell adhesion involved in single-species biofilm formation"/>
    <property type="evidence" value="ECO:0007669"/>
    <property type="project" value="TreeGrafter"/>
</dbReference>
<dbReference type="InterPro" id="IPR000160">
    <property type="entry name" value="GGDEF_dom"/>
</dbReference>
<dbReference type="InterPro" id="IPR050469">
    <property type="entry name" value="Diguanylate_Cyclase"/>
</dbReference>
<dbReference type="Proteomes" id="UP000325755">
    <property type="component" value="Chromosome"/>
</dbReference>
<dbReference type="SUPFAM" id="SSF55073">
    <property type="entry name" value="Nucleotide cyclase"/>
    <property type="match status" value="1"/>
</dbReference>
<dbReference type="PROSITE" id="PS50887">
    <property type="entry name" value="GGDEF"/>
    <property type="match status" value="1"/>
</dbReference>
<organism evidence="7 8">
    <name type="scientific">Candidatus Methylospira mobilis</name>
    <dbReference type="NCBI Taxonomy" id="1808979"/>
    <lineage>
        <taxon>Bacteria</taxon>
        <taxon>Pseudomonadati</taxon>
        <taxon>Pseudomonadota</taxon>
        <taxon>Gammaproteobacteria</taxon>
        <taxon>Methylococcales</taxon>
        <taxon>Methylococcaceae</taxon>
        <taxon>Candidatus Methylospira</taxon>
    </lineage>
</organism>
<accession>A0A5Q0BIT3</accession>
<evidence type="ECO:0000256" key="1">
    <source>
        <dbReference type="ARBA" id="ARBA00001946"/>
    </source>
</evidence>
<feature type="domain" description="GGDEF" evidence="6">
    <location>
        <begin position="225"/>
        <end position="364"/>
    </location>
</feature>
<dbReference type="CDD" id="cd19920">
    <property type="entry name" value="REC_PA4781-like"/>
    <property type="match status" value="1"/>
</dbReference>
<evidence type="ECO:0000256" key="2">
    <source>
        <dbReference type="ARBA" id="ARBA00012528"/>
    </source>
</evidence>
<dbReference type="EMBL" id="CP044205">
    <property type="protein sequence ID" value="QFY43785.1"/>
    <property type="molecule type" value="Genomic_DNA"/>
</dbReference>
<dbReference type="InterPro" id="IPR011006">
    <property type="entry name" value="CheY-like_superfamily"/>
</dbReference>
<dbReference type="OrthoDB" id="9812260at2"/>
<keyword evidence="8" id="KW-1185">Reference proteome</keyword>
<dbReference type="PROSITE" id="PS50110">
    <property type="entry name" value="RESPONSE_REGULATORY"/>
    <property type="match status" value="1"/>
</dbReference>
<dbReference type="Gene3D" id="3.30.70.270">
    <property type="match status" value="1"/>
</dbReference>
<protein>
    <recommendedName>
        <fullName evidence="2">diguanylate cyclase</fullName>
        <ecNumber evidence="2">2.7.7.65</ecNumber>
    </recommendedName>
</protein>
<proteinExistence type="predicted"/>
<evidence type="ECO:0000256" key="3">
    <source>
        <dbReference type="ARBA" id="ARBA00034247"/>
    </source>
</evidence>
<dbReference type="SMART" id="SM00448">
    <property type="entry name" value="REC"/>
    <property type="match status" value="1"/>
</dbReference>
<feature type="modified residue" description="4-aspartylphosphate" evidence="4">
    <location>
        <position position="62"/>
    </location>
</feature>
<sequence>MILDHNQLTSAGDILVVDDSPENLRFLVEILTHSGYRARPAINGELALRSAQLKPPVLILLDIRMHGMDGFETCRRLKENEQTRDIPVIFASSMTDTEAKIKGFKLGAVDYVAKPLNAQEVLLRIATHLSLSITQRQLQTMNSLLREAIKRAEYANRALLASEQQLTAYSKNLERLVLERTRELDEANRKLTDLSEHDALTGLANRRKFDEVWQVEWLRALRQNSPLSVIMADIDDFKAYNDCYGHQAGDACLQKVACAIEAQAQRSGELVARYGGEEFVVILPNVTETNAWRVAESIRADVEALAIPHAHSPTAPIVTLSLGVAGSIPGLDPERDASDLLAEADKRLYLAKEHGRNQVALPFRPVATLFQRVGPLEGNPADRSRDGAFSHANHASKISNMLTVCK</sequence>
<dbReference type="PANTHER" id="PTHR45138:SF9">
    <property type="entry name" value="DIGUANYLATE CYCLASE DGCM-RELATED"/>
    <property type="match status" value="1"/>
</dbReference>
<feature type="domain" description="Response regulatory" evidence="5">
    <location>
        <begin position="13"/>
        <end position="129"/>
    </location>
</feature>
<evidence type="ECO:0000256" key="4">
    <source>
        <dbReference type="PROSITE-ProRule" id="PRU00169"/>
    </source>
</evidence>
<dbReference type="GO" id="GO:0000160">
    <property type="term" value="P:phosphorelay signal transduction system"/>
    <property type="evidence" value="ECO:0007669"/>
    <property type="project" value="InterPro"/>
</dbReference>
<dbReference type="FunCoup" id="A0A5Q0BIT3">
    <property type="interactions" value="52"/>
</dbReference>
<evidence type="ECO:0000259" key="5">
    <source>
        <dbReference type="PROSITE" id="PS50110"/>
    </source>
</evidence>
<dbReference type="InterPro" id="IPR001789">
    <property type="entry name" value="Sig_transdc_resp-reg_receiver"/>
</dbReference>
<dbReference type="InterPro" id="IPR029787">
    <property type="entry name" value="Nucleotide_cyclase"/>
</dbReference>
<dbReference type="EC" id="2.7.7.65" evidence="2"/>
<dbReference type="GO" id="GO:0052621">
    <property type="term" value="F:diguanylate cyclase activity"/>
    <property type="evidence" value="ECO:0007669"/>
    <property type="project" value="UniProtKB-EC"/>
</dbReference>
<dbReference type="InParanoid" id="A0A5Q0BIT3"/>
<dbReference type="GO" id="GO:0005886">
    <property type="term" value="C:plasma membrane"/>
    <property type="evidence" value="ECO:0007669"/>
    <property type="project" value="TreeGrafter"/>
</dbReference>
<dbReference type="PANTHER" id="PTHR45138">
    <property type="entry name" value="REGULATORY COMPONENTS OF SENSORY TRANSDUCTION SYSTEM"/>
    <property type="match status" value="1"/>
</dbReference>
<dbReference type="NCBIfam" id="TIGR00254">
    <property type="entry name" value="GGDEF"/>
    <property type="match status" value="1"/>
</dbReference>
<dbReference type="InterPro" id="IPR043128">
    <property type="entry name" value="Rev_trsase/Diguanyl_cyclase"/>
</dbReference>
<dbReference type="Pfam" id="PF00072">
    <property type="entry name" value="Response_reg"/>
    <property type="match status" value="1"/>
</dbReference>
<gene>
    <name evidence="7" type="ORF">F6R98_15080</name>
</gene>
<comment type="catalytic activity">
    <reaction evidence="3">
        <text>2 GTP = 3',3'-c-di-GMP + 2 diphosphate</text>
        <dbReference type="Rhea" id="RHEA:24898"/>
        <dbReference type="ChEBI" id="CHEBI:33019"/>
        <dbReference type="ChEBI" id="CHEBI:37565"/>
        <dbReference type="ChEBI" id="CHEBI:58805"/>
        <dbReference type="EC" id="2.7.7.65"/>
    </reaction>
</comment>
<comment type="cofactor">
    <cofactor evidence="1">
        <name>Mg(2+)</name>
        <dbReference type="ChEBI" id="CHEBI:18420"/>
    </cofactor>
</comment>